<keyword evidence="5" id="KW-1185">Reference proteome</keyword>
<feature type="domain" description="ATP-grasp" evidence="3">
    <location>
        <begin position="289"/>
        <end position="481"/>
    </location>
</feature>
<dbReference type="PANTHER" id="PTHR21621:SF0">
    <property type="entry name" value="BETA-CITRYLGLUTAMATE SYNTHASE B-RELATED"/>
    <property type="match status" value="1"/>
</dbReference>
<dbReference type="RefSeq" id="WP_123638195.1">
    <property type="nucleotide sequence ID" value="NZ_RJUK01000001.1"/>
</dbReference>
<dbReference type="AlphaFoldDB" id="A0A3N1P0P8"/>
<dbReference type="PROSITE" id="PS50975">
    <property type="entry name" value="ATP_GRASP"/>
    <property type="match status" value="1"/>
</dbReference>
<dbReference type="InterPro" id="IPR011761">
    <property type="entry name" value="ATP-grasp"/>
</dbReference>
<keyword evidence="4" id="KW-0436">Ligase</keyword>
<evidence type="ECO:0000256" key="2">
    <source>
        <dbReference type="PROSITE-ProRule" id="PRU00409"/>
    </source>
</evidence>
<dbReference type="PANTHER" id="PTHR21621">
    <property type="entry name" value="RIBOSOMAL PROTEIN S6 MODIFICATION PROTEIN"/>
    <property type="match status" value="1"/>
</dbReference>
<dbReference type="GO" id="GO:0009432">
    <property type="term" value="P:SOS response"/>
    <property type="evidence" value="ECO:0007669"/>
    <property type="project" value="TreeGrafter"/>
</dbReference>
<sequence length="494" mass="56216">MSRLLIVVESAQDWAPYFPSEQVITFDDYLQLPPAKTNRTRVINLCRKFSYLSKGYYCSLLAEARGHSVIPSVKTLNDLRNHSSFSVIAEQLHSQADKFLTKLANRETSTFEFWVFFGESSVPELKKLARELFEQQPCPILKVELNWRGGWRINSLKVAPVHTLTEPEQEAFANALDRFSAQLWRKPKAQKVSRYEMAILVNPDEKLPPSDDKALKKFVKAGNRQGINVDFIGRKDIRKLPEYDMLFIRETTNIDHHTFQFACRAEAEGLAVIDDPQSIIRCTNKVYLADLFNARKVDTPTTRLISTRSKAALDKVAAELGFPMIVKIPDGSFSRGMVKVEDREGLDRAVTELLKQSALLLAQEFMYTDYDWRVGVLNGKPLYACKYYMAGGHWQIYDHNNTVDPSGGYQTMPTYEVPRKVIDTAIKAAGLIGKGLYGVDLKQSGKRVVVIEVNDNPSIDAGVEDEFIGDELYNLIMQEFINRVQTIRRLREAL</sequence>
<dbReference type="Gene3D" id="3.30.470.20">
    <property type="entry name" value="ATP-grasp fold, B domain"/>
    <property type="match status" value="1"/>
</dbReference>
<dbReference type="Gene3D" id="3.30.1490.20">
    <property type="entry name" value="ATP-grasp fold, A domain"/>
    <property type="match status" value="1"/>
</dbReference>
<dbReference type="OrthoDB" id="9800957at2"/>
<keyword evidence="2" id="KW-0067">ATP-binding</keyword>
<keyword evidence="2" id="KW-0547">Nucleotide-binding</keyword>
<accession>A0A3N1P0P8</accession>
<dbReference type="InterPro" id="IPR025839">
    <property type="entry name" value="RLAN_dom"/>
</dbReference>
<name>A0A3N1P0P8_9GAMM</name>
<dbReference type="Pfam" id="PF08443">
    <property type="entry name" value="RimK"/>
    <property type="match status" value="1"/>
</dbReference>
<dbReference type="Pfam" id="PF14401">
    <property type="entry name" value="RLAN"/>
    <property type="match status" value="1"/>
</dbReference>
<organism evidence="4 5">
    <name type="scientific">Marinimicrobium koreense</name>
    <dbReference type="NCBI Taxonomy" id="306545"/>
    <lineage>
        <taxon>Bacteria</taxon>
        <taxon>Pseudomonadati</taxon>
        <taxon>Pseudomonadota</taxon>
        <taxon>Gammaproteobacteria</taxon>
        <taxon>Cellvibrionales</taxon>
        <taxon>Cellvibrionaceae</taxon>
        <taxon>Marinimicrobium</taxon>
    </lineage>
</organism>
<evidence type="ECO:0000313" key="5">
    <source>
        <dbReference type="Proteomes" id="UP000273643"/>
    </source>
</evidence>
<evidence type="ECO:0000313" key="4">
    <source>
        <dbReference type="EMBL" id="ROQ21161.1"/>
    </source>
</evidence>
<dbReference type="InterPro" id="IPR013651">
    <property type="entry name" value="ATP-grasp_RimK-type"/>
</dbReference>
<dbReference type="Proteomes" id="UP000273643">
    <property type="component" value="Unassembled WGS sequence"/>
</dbReference>
<proteinExistence type="predicted"/>
<reference evidence="4 5" key="1">
    <citation type="submission" date="2018-11" db="EMBL/GenBank/DDBJ databases">
        <title>Genomic Encyclopedia of Type Strains, Phase IV (KMG-IV): sequencing the most valuable type-strain genomes for metagenomic binning, comparative biology and taxonomic classification.</title>
        <authorList>
            <person name="Goeker M."/>
        </authorList>
    </citation>
    <scope>NUCLEOTIDE SEQUENCE [LARGE SCALE GENOMIC DNA]</scope>
    <source>
        <strain evidence="4 5">DSM 16974</strain>
    </source>
</reference>
<gene>
    <name evidence="4" type="ORF">EDC38_1783</name>
</gene>
<keyword evidence="1" id="KW-0464">Manganese</keyword>
<dbReference type="EMBL" id="RJUK01000001">
    <property type="protein sequence ID" value="ROQ21161.1"/>
    <property type="molecule type" value="Genomic_DNA"/>
</dbReference>
<dbReference type="SUPFAM" id="SSF56059">
    <property type="entry name" value="Glutathione synthetase ATP-binding domain-like"/>
    <property type="match status" value="1"/>
</dbReference>
<dbReference type="GO" id="GO:0046872">
    <property type="term" value="F:metal ion binding"/>
    <property type="evidence" value="ECO:0007669"/>
    <property type="project" value="InterPro"/>
</dbReference>
<dbReference type="GO" id="GO:0005737">
    <property type="term" value="C:cytoplasm"/>
    <property type="evidence" value="ECO:0007669"/>
    <property type="project" value="TreeGrafter"/>
</dbReference>
<evidence type="ECO:0000256" key="1">
    <source>
        <dbReference type="ARBA" id="ARBA00023211"/>
    </source>
</evidence>
<dbReference type="GO" id="GO:0018169">
    <property type="term" value="F:ribosomal S6-glutamic acid ligase activity"/>
    <property type="evidence" value="ECO:0007669"/>
    <property type="project" value="TreeGrafter"/>
</dbReference>
<protein>
    <submittedName>
        <fullName evidence="4">Glutathione synthase/RimK-type ligase-like ATP-grasp enzyme</fullName>
    </submittedName>
</protein>
<comment type="caution">
    <text evidence="4">The sequence shown here is derived from an EMBL/GenBank/DDBJ whole genome shotgun (WGS) entry which is preliminary data.</text>
</comment>
<dbReference type="GO" id="GO:0005524">
    <property type="term" value="F:ATP binding"/>
    <property type="evidence" value="ECO:0007669"/>
    <property type="project" value="UniProtKB-UniRule"/>
</dbReference>
<evidence type="ECO:0000259" key="3">
    <source>
        <dbReference type="PROSITE" id="PS50975"/>
    </source>
</evidence>
<dbReference type="InterPro" id="IPR013815">
    <property type="entry name" value="ATP_grasp_subdomain_1"/>
</dbReference>